<dbReference type="Gene3D" id="3.30.230.30">
    <property type="entry name" value="Impact, N-terminal domain"/>
    <property type="match status" value="1"/>
</dbReference>
<evidence type="ECO:0000313" key="4">
    <source>
        <dbReference type="EMBL" id="GLZ79870.1"/>
    </source>
</evidence>
<evidence type="ECO:0000259" key="3">
    <source>
        <dbReference type="Pfam" id="PF09186"/>
    </source>
</evidence>
<evidence type="ECO:0000256" key="1">
    <source>
        <dbReference type="ARBA" id="ARBA00007665"/>
    </source>
</evidence>
<dbReference type="GO" id="GO:0006446">
    <property type="term" value="P:regulation of translational initiation"/>
    <property type="evidence" value="ECO:0007669"/>
    <property type="project" value="TreeGrafter"/>
</dbReference>
<name>A0A9W6SMY4_9ACTN</name>
<dbReference type="AlphaFoldDB" id="A0A9W6SMY4"/>
<evidence type="ECO:0000313" key="5">
    <source>
        <dbReference type="Proteomes" id="UP001165079"/>
    </source>
</evidence>
<dbReference type="InterPro" id="IPR001498">
    <property type="entry name" value="Impact_N"/>
</dbReference>
<protein>
    <submittedName>
        <fullName evidence="4">YigZ family protein</fullName>
    </submittedName>
</protein>
<dbReference type="PROSITE" id="PS00910">
    <property type="entry name" value="UPF0029"/>
    <property type="match status" value="1"/>
</dbReference>
<dbReference type="InterPro" id="IPR036956">
    <property type="entry name" value="Impact_N_sf"/>
</dbReference>
<dbReference type="Proteomes" id="UP001165079">
    <property type="component" value="Unassembled WGS sequence"/>
</dbReference>
<feature type="domain" description="Impact N-terminal" evidence="2">
    <location>
        <begin position="13"/>
        <end position="118"/>
    </location>
</feature>
<feature type="domain" description="UPF0029" evidence="3">
    <location>
        <begin position="134"/>
        <end position="188"/>
    </location>
</feature>
<keyword evidence="5" id="KW-1185">Reference proteome</keyword>
<dbReference type="EMBL" id="BSTX01000003">
    <property type="protein sequence ID" value="GLZ79870.1"/>
    <property type="molecule type" value="Genomic_DNA"/>
</dbReference>
<dbReference type="PANTHER" id="PTHR16301:SF20">
    <property type="entry name" value="IMPACT FAMILY MEMBER YIGZ"/>
    <property type="match status" value="1"/>
</dbReference>
<dbReference type="SUPFAM" id="SSF54980">
    <property type="entry name" value="EF-G C-terminal domain-like"/>
    <property type="match status" value="1"/>
</dbReference>
<organism evidence="4 5">
    <name type="scientific">Actinorhabdospora filicis</name>
    <dbReference type="NCBI Taxonomy" id="1785913"/>
    <lineage>
        <taxon>Bacteria</taxon>
        <taxon>Bacillati</taxon>
        <taxon>Actinomycetota</taxon>
        <taxon>Actinomycetes</taxon>
        <taxon>Micromonosporales</taxon>
        <taxon>Micromonosporaceae</taxon>
        <taxon>Actinorhabdospora</taxon>
    </lineage>
</organism>
<dbReference type="InterPro" id="IPR020568">
    <property type="entry name" value="Ribosomal_Su5_D2-typ_SF"/>
</dbReference>
<accession>A0A9W6SMY4</accession>
<dbReference type="InterPro" id="IPR020569">
    <property type="entry name" value="UPF0029_Impact_CS"/>
</dbReference>
<comment type="caution">
    <text evidence="4">The sequence shown here is derived from an EMBL/GenBank/DDBJ whole genome shotgun (WGS) entry which is preliminary data.</text>
</comment>
<dbReference type="PANTHER" id="PTHR16301">
    <property type="entry name" value="IMPACT-RELATED"/>
    <property type="match status" value="1"/>
</dbReference>
<reference evidence="4" key="1">
    <citation type="submission" date="2023-03" db="EMBL/GenBank/DDBJ databases">
        <title>Actinorhabdospora filicis NBRC 111898.</title>
        <authorList>
            <person name="Ichikawa N."/>
            <person name="Sato H."/>
            <person name="Tonouchi N."/>
        </authorList>
    </citation>
    <scope>NUCLEOTIDE SEQUENCE</scope>
    <source>
        <strain evidence="4">NBRC 111898</strain>
    </source>
</reference>
<dbReference type="Pfam" id="PF01205">
    <property type="entry name" value="Impact_N"/>
    <property type="match status" value="1"/>
</dbReference>
<dbReference type="NCBIfam" id="TIGR00257">
    <property type="entry name" value="IMPACT_YIGZ"/>
    <property type="match status" value="1"/>
</dbReference>
<sequence>MIGRDGVTETEIKKSRFVCALARVRTEDEAVAFIAARRREHRAATHNCTAYVLGDWADISKSNDDGEPSGTAGVPMMEVLHRRELTNVVAVVTRYFGGVKLGAGGLVRAYGQSVAAAIDAAGVVERVPVTIVTVTVDHTRAGRFAADLHARGLNLGETSYGTGVSTEVHVPDGELGAFTAWAAEATAGHASVELGASTYVEVPVV</sequence>
<dbReference type="SUPFAM" id="SSF54211">
    <property type="entry name" value="Ribosomal protein S5 domain 2-like"/>
    <property type="match status" value="1"/>
</dbReference>
<dbReference type="GO" id="GO:0005737">
    <property type="term" value="C:cytoplasm"/>
    <property type="evidence" value="ECO:0007669"/>
    <property type="project" value="TreeGrafter"/>
</dbReference>
<proteinExistence type="inferred from homology"/>
<dbReference type="Pfam" id="PF09186">
    <property type="entry name" value="DUF1949"/>
    <property type="match status" value="1"/>
</dbReference>
<dbReference type="InterPro" id="IPR023582">
    <property type="entry name" value="Impact"/>
</dbReference>
<dbReference type="InterPro" id="IPR035647">
    <property type="entry name" value="EFG_III/V"/>
</dbReference>
<dbReference type="InterPro" id="IPR015269">
    <property type="entry name" value="UPF0029_Impact_C"/>
</dbReference>
<dbReference type="InterPro" id="IPR015796">
    <property type="entry name" value="Impact_YigZ-like"/>
</dbReference>
<gene>
    <name evidence="4" type="ORF">Afil01_46770</name>
</gene>
<comment type="similarity">
    <text evidence="1">Belongs to the IMPACT family.</text>
</comment>
<evidence type="ECO:0000259" key="2">
    <source>
        <dbReference type="Pfam" id="PF01205"/>
    </source>
</evidence>